<name>A0A0A9E7H7_ARUDO</name>
<dbReference type="EMBL" id="GBRH01205958">
    <property type="protein sequence ID" value="JAD91937.1"/>
    <property type="molecule type" value="Transcribed_RNA"/>
</dbReference>
<dbReference type="AlphaFoldDB" id="A0A0A9E7H7"/>
<reference evidence="1" key="2">
    <citation type="journal article" date="2015" name="Data Brief">
        <title>Shoot transcriptome of the giant reed, Arundo donax.</title>
        <authorList>
            <person name="Barrero R.A."/>
            <person name="Guerrero F.D."/>
            <person name="Moolhuijzen P."/>
            <person name="Goolsby J.A."/>
            <person name="Tidwell J."/>
            <person name="Bellgard S.E."/>
            <person name="Bellgard M.I."/>
        </authorList>
    </citation>
    <scope>NUCLEOTIDE SEQUENCE</scope>
    <source>
        <tissue evidence="1">Shoot tissue taken approximately 20 cm above the soil surface</tissue>
    </source>
</reference>
<evidence type="ECO:0000313" key="1">
    <source>
        <dbReference type="EMBL" id="JAD91937.1"/>
    </source>
</evidence>
<reference evidence="1" key="1">
    <citation type="submission" date="2014-09" db="EMBL/GenBank/DDBJ databases">
        <authorList>
            <person name="Magalhaes I.L.F."/>
            <person name="Oliveira U."/>
            <person name="Santos F.R."/>
            <person name="Vidigal T.H.D.A."/>
            <person name="Brescovit A.D."/>
            <person name="Santos A.J."/>
        </authorList>
    </citation>
    <scope>NUCLEOTIDE SEQUENCE</scope>
    <source>
        <tissue evidence="1">Shoot tissue taken approximately 20 cm above the soil surface</tissue>
    </source>
</reference>
<protein>
    <submittedName>
        <fullName evidence="1">Uncharacterized protein</fullName>
    </submittedName>
</protein>
<organism evidence="1">
    <name type="scientific">Arundo donax</name>
    <name type="common">Giant reed</name>
    <name type="synonym">Donax arundinaceus</name>
    <dbReference type="NCBI Taxonomy" id="35708"/>
    <lineage>
        <taxon>Eukaryota</taxon>
        <taxon>Viridiplantae</taxon>
        <taxon>Streptophyta</taxon>
        <taxon>Embryophyta</taxon>
        <taxon>Tracheophyta</taxon>
        <taxon>Spermatophyta</taxon>
        <taxon>Magnoliopsida</taxon>
        <taxon>Liliopsida</taxon>
        <taxon>Poales</taxon>
        <taxon>Poaceae</taxon>
        <taxon>PACMAD clade</taxon>
        <taxon>Arundinoideae</taxon>
        <taxon>Arundineae</taxon>
        <taxon>Arundo</taxon>
    </lineage>
</organism>
<accession>A0A0A9E7H7</accession>
<proteinExistence type="predicted"/>
<sequence>MFSFMFVSVDASPSVRITCIIINEFCMTNIYFPTNWTE</sequence>